<dbReference type="Proteomes" id="UP000218267">
    <property type="component" value="Chromosome"/>
</dbReference>
<sequence>MPDKETFNAKEKAEVLKSFGETLDDRSLRILKALKSEFGNNPKKDLNMMLDKAYSYRGLC</sequence>
<protein>
    <submittedName>
        <fullName evidence="1">Uncharacterized protein</fullName>
    </submittedName>
</protein>
<gene>
    <name evidence="1" type="ORF">ALGA_0652</name>
</gene>
<keyword evidence="2" id="KW-1185">Reference proteome</keyword>
<accession>A0A1Y1CIC4</accession>
<evidence type="ECO:0000313" key="1">
    <source>
        <dbReference type="EMBL" id="BAX79041.1"/>
    </source>
</evidence>
<proteinExistence type="predicted"/>
<dbReference type="EMBL" id="AP018042">
    <property type="protein sequence ID" value="BAX79041.1"/>
    <property type="molecule type" value="Genomic_DNA"/>
</dbReference>
<organism evidence="1 2">
    <name type="scientific">Labilibaculum antarcticum</name>
    <dbReference type="NCBI Taxonomy" id="1717717"/>
    <lineage>
        <taxon>Bacteria</taxon>
        <taxon>Pseudomonadati</taxon>
        <taxon>Bacteroidota</taxon>
        <taxon>Bacteroidia</taxon>
        <taxon>Marinilabiliales</taxon>
        <taxon>Marinifilaceae</taxon>
        <taxon>Labilibaculum</taxon>
    </lineage>
</organism>
<evidence type="ECO:0000313" key="2">
    <source>
        <dbReference type="Proteomes" id="UP000218267"/>
    </source>
</evidence>
<reference evidence="1 2" key="1">
    <citation type="journal article" date="2018" name="Mar. Genomics">
        <title>Complete genome sequence of Marinifilaceae bacterium strain SPP2, isolated from the Antarctic marine sediment.</title>
        <authorList>
            <person name="Watanabe M."/>
            <person name="Kojima H."/>
            <person name="Fukui M."/>
        </authorList>
    </citation>
    <scope>NUCLEOTIDE SEQUENCE [LARGE SCALE GENOMIC DNA]</scope>
    <source>
        <strain evidence="1 2">SPP2</strain>
    </source>
</reference>
<dbReference type="AlphaFoldDB" id="A0A1Y1CIC4"/>
<name>A0A1Y1CIC4_9BACT</name>
<reference evidence="2" key="2">
    <citation type="journal article" date="2020" name="Antonie Van Leeuwenhoek">
        <title>Labilibaculum antarcticum sp. nov., a novel facultative anaerobic, psychrotorelant bacterium isolated from marine sediment of Antarctica.</title>
        <authorList>
            <person name="Watanabe M."/>
            <person name="Kojima H."/>
            <person name="Fukui M."/>
        </authorList>
    </citation>
    <scope>NUCLEOTIDE SEQUENCE [LARGE SCALE GENOMIC DNA]</scope>
    <source>
        <strain evidence="2">SPP2</strain>
    </source>
</reference>
<dbReference type="RefSeq" id="WP_096427967.1">
    <property type="nucleotide sequence ID" value="NZ_AP018042.1"/>
</dbReference>
<dbReference type="OrthoDB" id="9947766at2"/>
<dbReference type="KEGG" id="mbas:ALGA_0652"/>